<reference evidence="2 3" key="1">
    <citation type="journal article" date="2009" name="Stand. Genomic Sci.">
        <title>Complete genome sequence of Rhodothermus marinus type strain (R-10).</title>
        <authorList>
            <person name="Nolan M."/>
            <person name="Tindall B.J."/>
            <person name="Pomrenke H."/>
            <person name="Lapidus A."/>
            <person name="Copeland A."/>
            <person name="Glavina Del Rio T."/>
            <person name="Lucas S."/>
            <person name="Chen F."/>
            <person name="Tice H."/>
            <person name="Cheng J.F."/>
            <person name="Saunders E."/>
            <person name="Han C."/>
            <person name="Bruce D."/>
            <person name="Goodwin L."/>
            <person name="Chain P."/>
            <person name="Pitluck S."/>
            <person name="Ovchinikova G."/>
            <person name="Pati A."/>
            <person name="Ivanova N."/>
            <person name="Mavromatis K."/>
            <person name="Chen A."/>
            <person name="Palaniappan K."/>
            <person name="Land M."/>
            <person name="Hauser L."/>
            <person name="Chang Y.J."/>
            <person name="Jeffries C.D."/>
            <person name="Brettin T."/>
            <person name="Goker M."/>
            <person name="Bristow J."/>
            <person name="Eisen J.A."/>
            <person name="Markowitz V."/>
            <person name="Hugenholtz P."/>
            <person name="Kyrpides N.C."/>
            <person name="Klenk H.P."/>
            <person name="Detter J.C."/>
        </authorList>
    </citation>
    <scope>NUCLEOTIDE SEQUENCE [LARGE SCALE GENOMIC DNA]</scope>
    <source>
        <strain evidence="3">ATCC 43812 / DSM 4252 / R-10</strain>
    </source>
</reference>
<evidence type="ECO:0000259" key="1">
    <source>
        <dbReference type="SMART" id="SM00631"/>
    </source>
</evidence>
<dbReference type="InterPro" id="IPR029062">
    <property type="entry name" value="Class_I_gatase-like"/>
</dbReference>
<dbReference type="KEGG" id="rmr:Rmar_1110"/>
<dbReference type="GO" id="GO:0008270">
    <property type="term" value="F:zinc ion binding"/>
    <property type="evidence" value="ECO:0007669"/>
    <property type="project" value="InterPro"/>
</dbReference>
<dbReference type="SUPFAM" id="SSF52317">
    <property type="entry name" value="Class I glutamine amidotransferase-like"/>
    <property type="match status" value="1"/>
</dbReference>
<accession>D0MHP3</accession>
<dbReference type="CDD" id="cd06238">
    <property type="entry name" value="M14-like"/>
    <property type="match status" value="1"/>
</dbReference>
<dbReference type="Gene3D" id="3.40.50.880">
    <property type="match status" value="1"/>
</dbReference>
<keyword evidence="2" id="KW-0378">Hydrolase</keyword>
<proteinExistence type="predicted"/>
<dbReference type="GO" id="GO:0006508">
    <property type="term" value="P:proteolysis"/>
    <property type="evidence" value="ECO:0007669"/>
    <property type="project" value="InterPro"/>
</dbReference>
<dbReference type="InterPro" id="IPR000834">
    <property type="entry name" value="Peptidase_M14"/>
</dbReference>
<dbReference type="SUPFAM" id="SSF53187">
    <property type="entry name" value="Zn-dependent exopeptidases"/>
    <property type="match status" value="1"/>
</dbReference>
<keyword evidence="2" id="KW-0645">Protease</keyword>
<dbReference type="OrthoDB" id="9758209at2"/>
<protein>
    <submittedName>
        <fullName evidence="2">Peptidase M14 carboxypeptidase A</fullName>
    </submittedName>
</protein>
<dbReference type="HOGENOM" id="CLU_323582_0_0_10"/>
<gene>
    <name evidence="2" type="ordered locus">Rmar_1110</name>
</gene>
<dbReference type="Pfam" id="PF00246">
    <property type="entry name" value="Peptidase_M14"/>
    <property type="match status" value="1"/>
</dbReference>
<feature type="domain" description="Peptidase M14" evidence="1">
    <location>
        <begin position="63"/>
        <end position="350"/>
    </location>
</feature>
<dbReference type="GO" id="GO:0004181">
    <property type="term" value="F:metallocarboxypeptidase activity"/>
    <property type="evidence" value="ECO:0007669"/>
    <property type="project" value="InterPro"/>
</dbReference>
<dbReference type="AlphaFoldDB" id="D0MHP3"/>
<name>D0MHP3_RHOM4</name>
<dbReference type="eggNOG" id="COG2866">
    <property type="taxonomic scope" value="Bacteria"/>
</dbReference>
<sequence length="862" mass="96297">MAVKCLFKRLLPGILLGWSLWSSQVVQSQPAFPLPLALPESVSYDSAIPKPEEVIGHVVGTRHTAPHQIVAYFQAVAAASDRVLVEEHGRTYEGRPLIHAIVSAPENLMRLEEIRRANLRLSDDPASVSDAELARMPAVAYLGYSIHGNEASGSEASLLTLYYLAAARGPEIDSLLAQAVLIIDPMFNPDGRDRFVDWANRNRGRVPVADPQDREHLEPWPGGRTNHYWFDLNRDWLTGQHPESQGRLRLFHHWRPQLLTDHHEMGSESTFFFMPGVPSRTHPLTPARNQELTAAIARYHAEALNRIGSLYYSEEGYDDFYYGKGSTYPDANGAVGILFEQASSRALLRETRDGVLSYAFTIRNQFATSLSTLRALRALRLELLRYQRDFYREAEAIARRLPVKAYLIALEPGRTRAQMLAEVLRRHRIRVYTLARDVTVNGKTFRAGQAYVVPTQQPQVRMLQALMERRTTFEDSLFYDVSAWTLPLAYDVVWAEWRRDPSELLGTPVDSVRLDGGELVGGHSDYAYLMTWDRFYAPAALYRLQQAGVRARVLTEAVTLPVAGSRRTFPPGTVLIPVVQRDGKGPASDSLQALLRALADTYHVRFFAVQTGLTEQGPDLGTRDYGQVLEQPRVALLTGEGTRAYNAGEVWHLLSERMQMPVSLLDVDNVVWADLSRYNRLVLAGGSYSALPAEKIKNWVRQGGVLIALTDAVDWVVAQGLVSLKVRPFNLDSLLRPYPYGQLERARGAQVIGGAILEARLDTTHPLAFGLGATLPVFRTEETFYEPSETPGANVATYTEQPLRSGYLSAARQKQAPGAAAVVAQRYGRGRIILIMDNPNFRAFWVGSSRLFLNAICFGDAF</sequence>
<dbReference type="RefSeq" id="WP_012843613.1">
    <property type="nucleotide sequence ID" value="NC_013501.1"/>
</dbReference>
<dbReference type="Proteomes" id="UP000002221">
    <property type="component" value="Chromosome"/>
</dbReference>
<evidence type="ECO:0000313" key="3">
    <source>
        <dbReference type="Proteomes" id="UP000002221"/>
    </source>
</evidence>
<dbReference type="EMBL" id="CP001807">
    <property type="protein sequence ID" value="ACY48001.1"/>
    <property type="molecule type" value="Genomic_DNA"/>
</dbReference>
<dbReference type="Gene3D" id="3.40.630.10">
    <property type="entry name" value="Zn peptidases"/>
    <property type="match status" value="1"/>
</dbReference>
<keyword evidence="3" id="KW-1185">Reference proteome</keyword>
<evidence type="ECO:0000313" key="2">
    <source>
        <dbReference type="EMBL" id="ACY48001.1"/>
    </source>
</evidence>
<dbReference type="SMART" id="SM00631">
    <property type="entry name" value="Zn_pept"/>
    <property type="match status" value="1"/>
</dbReference>
<keyword evidence="2" id="KW-0121">Carboxypeptidase</keyword>
<organism evidence="2 3">
    <name type="scientific">Rhodothermus marinus (strain ATCC 43812 / DSM 4252 / R-10)</name>
    <name type="common">Rhodothermus obamensis</name>
    <dbReference type="NCBI Taxonomy" id="518766"/>
    <lineage>
        <taxon>Bacteria</taxon>
        <taxon>Pseudomonadati</taxon>
        <taxon>Rhodothermota</taxon>
        <taxon>Rhodothermia</taxon>
        <taxon>Rhodothermales</taxon>
        <taxon>Rhodothermaceae</taxon>
        <taxon>Rhodothermus</taxon>
    </lineage>
</organism>
<dbReference type="STRING" id="518766.Rmar_1110"/>